<dbReference type="InterPro" id="IPR011009">
    <property type="entry name" value="Kinase-like_dom_sf"/>
</dbReference>
<keyword evidence="5" id="KW-0418">Kinase</keyword>
<dbReference type="InterPro" id="IPR045270">
    <property type="entry name" value="STKc_AGC"/>
</dbReference>
<evidence type="ECO:0008006" key="11">
    <source>
        <dbReference type="Google" id="ProtNLM"/>
    </source>
</evidence>
<evidence type="ECO:0000256" key="3">
    <source>
        <dbReference type="ARBA" id="ARBA00022679"/>
    </source>
</evidence>
<dbReference type="Pfam" id="PF00069">
    <property type="entry name" value="Pkinase"/>
    <property type="match status" value="1"/>
</dbReference>
<evidence type="ECO:0000259" key="9">
    <source>
        <dbReference type="PROSITE" id="PS51285"/>
    </source>
</evidence>
<dbReference type="Gene3D" id="3.30.200.20">
    <property type="entry name" value="Phosphorylase Kinase, domain 1"/>
    <property type="match status" value="1"/>
</dbReference>
<evidence type="ECO:0000256" key="2">
    <source>
        <dbReference type="ARBA" id="ARBA00022553"/>
    </source>
</evidence>
<keyword evidence="1" id="KW-0723">Serine/threonine-protein kinase</keyword>
<name>A0A6B2L9X3_9EUKA</name>
<evidence type="ECO:0000313" key="10">
    <source>
        <dbReference type="EMBL" id="NDV33731.1"/>
    </source>
</evidence>
<sequence length="292" mass="33578">MKILKKSVIVQRGEIEHTKTERSVMSKIAHPFLVKLHWSFQTPDNLYFIMDFVNGGELFYHLSKEKRFSEDRAKFYAAEIISGIGYLHSFGIIYRDLKPENILLSNKGHVVMTDFGLAKEGLRKPSDSTKTFCGTPEYLAPEIIQGTSYTKSIDWWSVGTLIFEMLTGLPPFYTDDEEQLYQKILTADVVVPQRFSEAVTDLIQKLLDKDPATRLQDVDLIKKHAWFADIDWGKLERLEVAPSFVPEVKGPDDVSNIDKLFLKESLKDQDDDDDKEDLSEDYFGGFTFQNQQ</sequence>
<dbReference type="EMBL" id="GIBP01004762">
    <property type="protein sequence ID" value="NDV33731.1"/>
    <property type="molecule type" value="Transcribed_RNA"/>
</dbReference>
<dbReference type="InterPro" id="IPR000719">
    <property type="entry name" value="Prot_kinase_dom"/>
</dbReference>
<organism evidence="10">
    <name type="scientific">Arcella intermedia</name>
    <dbReference type="NCBI Taxonomy" id="1963864"/>
    <lineage>
        <taxon>Eukaryota</taxon>
        <taxon>Amoebozoa</taxon>
        <taxon>Tubulinea</taxon>
        <taxon>Elardia</taxon>
        <taxon>Arcellinida</taxon>
        <taxon>Sphaerothecina</taxon>
        <taxon>Arcellidae</taxon>
        <taxon>Arcella</taxon>
    </lineage>
</organism>
<proteinExistence type="predicted"/>
<keyword evidence="4" id="KW-0547">Nucleotide-binding</keyword>
<dbReference type="Gene3D" id="1.10.510.10">
    <property type="entry name" value="Transferase(Phosphotransferase) domain 1"/>
    <property type="match status" value="1"/>
</dbReference>
<feature type="domain" description="AGC-kinase C-terminal" evidence="9">
    <location>
        <begin position="228"/>
        <end position="292"/>
    </location>
</feature>
<evidence type="ECO:0000256" key="6">
    <source>
        <dbReference type="ARBA" id="ARBA00022840"/>
    </source>
</evidence>
<dbReference type="InterPro" id="IPR017892">
    <property type="entry name" value="Pkinase_C"/>
</dbReference>
<dbReference type="PROSITE" id="PS00108">
    <property type="entry name" value="PROTEIN_KINASE_ST"/>
    <property type="match status" value="1"/>
</dbReference>
<dbReference type="AlphaFoldDB" id="A0A6B2L9X3"/>
<dbReference type="PROSITE" id="PS50011">
    <property type="entry name" value="PROTEIN_KINASE_DOM"/>
    <property type="match status" value="1"/>
</dbReference>
<dbReference type="PANTHER" id="PTHR24351">
    <property type="entry name" value="RIBOSOMAL PROTEIN S6 KINASE"/>
    <property type="match status" value="1"/>
</dbReference>
<dbReference type="PROSITE" id="PS51285">
    <property type="entry name" value="AGC_KINASE_CTER"/>
    <property type="match status" value="1"/>
</dbReference>
<dbReference type="InterPro" id="IPR000961">
    <property type="entry name" value="AGC-kinase_C"/>
</dbReference>
<evidence type="ECO:0000259" key="8">
    <source>
        <dbReference type="PROSITE" id="PS50011"/>
    </source>
</evidence>
<keyword evidence="6" id="KW-0067">ATP-binding</keyword>
<dbReference type="Pfam" id="PF00433">
    <property type="entry name" value="Pkinase_C"/>
    <property type="match status" value="1"/>
</dbReference>
<dbReference type="FunFam" id="1.10.510.10:FF:000008">
    <property type="entry name" value="Non-specific serine/threonine protein kinase"/>
    <property type="match status" value="1"/>
</dbReference>
<evidence type="ECO:0000256" key="1">
    <source>
        <dbReference type="ARBA" id="ARBA00022527"/>
    </source>
</evidence>
<feature type="region of interest" description="Disordered" evidence="7">
    <location>
        <begin position="267"/>
        <end position="292"/>
    </location>
</feature>
<evidence type="ECO:0000256" key="5">
    <source>
        <dbReference type="ARBA" id="ARBA00022777"/>
    </source>
</evidence>
<feature type="compositionally biased region" description="Acidic residues" evidence="7">
    <location>
        <begin position="269"/>
        <end position="280"/>
    </location>
</feature>
<evidence type="ECO:0000256" key="7">
    <source>
        <dbReference type="SAM" id="MobiDB-lite"/>
    </source>
</evidence>
<dbReference type="InterPro" id="IPR008271">
    <property type="entry name" value="Ser/Thr_kinase_AS"/>
</dbReference>
<dbReference type="SUPFAM" id="SSF56112">
    <property type="entry name" value="Protein kinase-like (PK-like)"/>
    <property type="match status" value="1"/>
</dbReference>
<dbReference type="GO" id="GO:0005524">
    <property type="term" value="F:ATP binding"/>
    <property type="evidence" value="ECO:0007669"/>
    <property type="project" value="UniProtKB-KW"/>
</dbReference>
<dbReference type="CDD" id="cd05123">
    <property type="entry name" value="STKc_AGC"/>
    <property type="match status" value="1"/>
</dbReference>
<feature type="domain" description="Protein kinase" evidence="8">
    <location>
        <begin position="1"/>
        <end position="227"/>
    </location>
</feature>
<keyword evidence="3" id="KW-0808">Transferase</keyword>
<dbReference type="SMART" id="SM00133">
    <property type="entry name" value="S_TK_X"/>
    <property type="match status" value="1"/>
</dbReference>
<accession>A0A6B2L9X3</accession>
<dbReference type="GO" id="GO:0004674">
    <property type="term" value="F:protein serine/threonine kinase activity"/>
    <property type="evidence" value="ECO:0007669"/>
    <property type="project" value="UniProtKB-KW"/>
</dbReference>
<protein>
    <recommendedName>
        <fullName evidence="11">Protein kinase domain-containing protein</fullName>
    </recommendedName>
</protein>
<dbReference type="SMART" id="SM00220">
    <property type="entry name" value="S_TKc"/>
    <property type="match status" value="1"/>
</dbReference>
<keyword evidence="2" id="KW-0597">Phosphoprotein</keyword>
<evidence type="ECO:0000256" key="4">
    <source>
        <dbReference type="ARBA" id="ARBA00022741"/>
    </source>
</evidence>
<reference evidence="10" key="1">
    <citation type="journal article" date="2020" name="J. Eukaryot. Microbiol.">
        <title>De novo Sequencing, Assembly and Annotation of the Transcriptome for the Free-Living Testate Amoeba Arcella intermedia.</title>
        <authorList>
            <person name="Ribeiro G.M."/>
            <person name="Porfirio-Sousa A.L."/>
            <person name="Maurer-Alcala X.X."/>
            <person name="Katz L.A."/>
            <person name="Lahr D.J.G."/>
        </authorList>
    </citation>
    <scope>NUCLEOTIDE SEQUENCE</scope>
</reference>